<dbReference type="Proteomes" id="UP000276133">
    <property type="component" value="Unassembled WGS sequence"/>
</dbReference>
<gene>
    <name evidence="1" type="ORF">BpHYR1_046079</name>
</gene>
<evidence type="ECO:0000313" key="2">
    <source>
        <dbReference type="Proteomes" id="UP000276133"/>
    </source>
</evidence>
<dbReference type="AlphaFoldDB" id="A0A3M7PZF1"/>
<keyword evidence="2" id="KW-1185">Reference proteome</keyword>
<comment type="caution">
    <text evidence="1">The sequence shown here is derived from an EMBL/GenBank/DDBJ whole genome shotgun (WGS) entry which is preliminary data.</text>
</comment>
<name>A0A3M7PZF1_BRAPC</name>
<reference evidence="1 2" key="1">
    <citation type="journal article" date="2018" name="Sci. Rep.">
        <title>Genomic signatures of local adaptation to the degree of environmental predictability in rotifers.</title>
        <authorList>
            <person name="Franch-Gras L."/>
            <person name="Hahn C."/>
            <person name="Garcia-Roger E.M."/>
            <person name="Carmona M.J."/>
            <person name="Serra M."/>
            <person name="Gomez A."/>
        </authorList>
    </citation>
    <scope>NUCLEOTIDE SEQUENCE [LARGE SCALE GENOMIC DNA]</scope>
    <source>
        <strain evidence="1">HYR1</strain>
    </source>
</reference>
<sequence>MLVVCIHLKKNSDLKKPIAFLVLKIKYRKIIQKNLSFLSEVNKELCLFDLYVYYQKIYKIVIKLFIVMKSNMVIRRNIQIKEVSNEFSFK</sequence>
<dbReference type="EMBL" id="REGN01008213">
    <property type="protein sequence ID" value="RNA04155.1"/>
    <property type="molecule type" value="Genomic_DNA"/>
</dbReference>
<organism evidence="1 2">
    <name type="scientific">Brachionus plicatilis</name>
    <name type="common">Marine rotifer</name>
    <name type="synonym">Brachionus muelleri</name>
    <dbReference type="NCBI Taxonomy" id="10195"/>
    <lineage>
        <taxon>Eukaryota</taxon>
        <taxon>Metazoa</taxon>
        <taxon>Spiralia</taxon>
        <taxon>Gnathifera</taxon>
        <taxon>Rotifera</taxon>
        <taxon>Eurotatoria</taxon>
        <taxon>Monogononta</taxon>
        <taxon>Pseudotrocha</taxon>
        <taxon>Ploima</taxon>
        <taxon>Brachionidae</taxon>
        <taxon>Brachionus</taxon>
    </lineage>
</organism>
<evidence type="ECO:0000313" key="1">
    <source>
        <dbReference type="EMBL" id="RNA04155.1"/>
    </source>
</evidence>
<protein>
    <submittedName>
        <fullName evidence="1">Uncharacterized protein</fullName>
    </submittedName>
</protein>
<accession>A0A3M7PZF1</accession>
<proteinExistence type="predicted"/>